<dbReference type="Pfam" id="PF00005">
    <property type="entry name" value="ABC_tran"/>
    <property type="match status" value="1"/>
</dbReference>
<organism evidence="10 11">
    <name type="scientific">Actinomadura parmotrematis</name>
    <dbReference type="NCBI Taxonomy" id="2864039"/>
    <lineage>
        <taxon>Bacteria</taxon>
        <taxon>Bacillati</taxon>
        <taxon>Actinomycetota</taxon>
        <taxon>Actinomycetes</taxon>
        <taxon>Streptosporangiales</taxon>
        <taxon>Thermomonosporaceae</taxon>
        <taxon>Actinomadura</taxon>
    </lineage>
</organism>
<evidence type="ECO:0000256" key="6">
    <source>
        <dbReference type="ARBA" id="ARBA00023136"/>
    </source>
</evidence>
<dbReference type="SMART" id="SM00382">
    <property type="entry name" value="AAA"/>
    <property type="match status" value="1"/>
</dbReference>
<dbReference type="PANTHER" id="PTHR24221">
    <property type="entry name" value="ATP-BINDING CASSETTE SUB-FAMILY B"/>
    <property type="match status" value="1"/>
</dbReference>
<dbReference type="InterPro" id="IPR039421">
    <property type="entry name" value="Type_1_exporter"/>
</dbReference>
<evidence type="ECO:0000256" key="7">
    <source>
        <dbReference type="SAM" id="Phobius"/>
    </source>
</evidence>
<feature type="transmembrane region" description="Helical" evidence="7">
    <location>
        <begin position="132"/>
        <end position="155"/>
    </location>
</feature>
<evidence type="ECO:0000256" key="4">
    <source>
        <dbReference type="ARBA" id="ARBA00022840"/>
    </source>
</evidence>
<gene>
    <name evidence="10" type="ORF">K1Y72_15090</name>
</gene>
<evidence type="ECO:0000256" key="2">
    <source>
        <dbReference type="ARBA" id="ARBA00022692"/>
    </source>
</evidence>
<comment type="caution">
    <text evidence="10">The sequence shown here is derived from an EMBL/GenBank/DDBJ whole genome shotgun (WGS) entry which is preliminary data.</text>
</comment>
<dbReference type="SUPFAM" id="SSF52540">
    <property type="entry name" value="P-loop containing nucleoside triphosphate hydrolases"/>
    <property type="match status" value="1"/>
</dbReference>
<keyword evidence="2 7" id="KW-0812">Transmembrane</keyword>
<dbReference type="InterPro" id="IPR027417">
    <property type="entry name" value="P-loop_NTPase"/>
</dbReference>
<dbReference type="Gene3D" id="1.20.1560.10">
    <property type="entry name" value="ABC transporter type 1, transmembrane domain"/>
    <property type="match status" value="1"/>
</dbReference>
<dbReference type="InterPro" id="IPR017871">
    <property type="entry name" value="ABC_transporter-like_CS"/>
</dbReference>
<feature type="transmembrane region" description="Helical" evidence="7">
    <location>
        <begin position="161"/>
        <end position="183"/>
    </location>
</feature>
<dbReference type="PROSITE" id="PS50929">
    <property type="entry name" value="ABC_TM1F"/>
    <property type="match status" value="1"/>
</dbReference>
<dbReference type="PANTHER" id="PTHR24221:SF654">
    <property type="entry name" value="ATP-BINDING CASSETTE SUB-FAMILY B MEMBER 6"/>
    <property type="match status" value="1"/>
</dbReference>
<dbReference type="GO" id="GO:0005524">
    <property type="term" value="F:ATP binding"/>
    <property type="evidence" value="ECO:0007669"/>
    <property type="project" value="UniProtKB-KW"/>
</dbReference>
<accession>A0ABS7FTG9</accession>
<keyword evidence="4 10" id="KW-0067">ATP-binding</keyword>
<evidence type="ECO:0000256" key="5">
    <source>
        <dbReference type="ARBA" id="ARBA00022989"/>
    </source>
</evidence>
<feature type="transmembrane region" description="Helical" evidence="7">
    <location>
        <begin position="60"/>
        <end position="88"/>
    </location>
</feature>
<keyword evidence="3" id="KW-0547">Nucleotide-binding</keyword>
<evidence type="ECO:0000256" key="1">
    <source>
        <dbReference type="ARBA" id="ARBA00004651"/>
    </source>
</evidence>
<dbReference type="Proteomes" id="UP000774570">
    <property type="component" value="Unassembled WGS sequence"/>
</dbReference>
<evidence type="ECO:0000313" key="11">
    <source>
        <dbReference type="Proteomes" id="UP000774570"/>
    </source>
</evidence>
<proteinExistence type="predicted"/>
<keyword evidence="6 7" id="KW-0472">Membrane</keyword>
<dbReference type="CDD" id="cd03228">
    <property type="entry name" value="ABCC_MRP_Like"/>
    <property type="match status" value="1"/>
</dbReference>
<keyword evidence="11" id="KW-1185">Reference proteome</keyword>
<evidence type="ECO:0000313" key="10">
    <source>
        <dbReference type="EMBL" id="MBW8483711.1"/>
    </source>
</evidence>
<dbReference type="InterPro" id="IPR036640">
    <property type="entry name" value="ABC1_TM_sf"/>
</dbReference>
<dbReference type="EMBL" id="JAIBOA010000008">
    <property type="protein sequence ID" value="MBW8483711.1"/>
    <property type="molecule type" value="Genomic_DNA"/>
</dbReference>
<feature type="domain" description="ABC transporter" evidence="8">
    <location>
        <begin position="337"/>
        <end position="561"/>
    </location>
</feature>
<dbReference type="SUPFAM" id="SSF90123">
    <property type="entry name" value="ABC transporter transmembrane region"/>
    <property type="match status" value="1"/>
</dbReference>
<evidence type="ECO:0000259" key="9">
    <source>
        <dbReference type="PROSITE" id="PS50929"/>
    </source>
</evidence>
<feature type="transmembrane region" description="Helical" evidence="7">
    <location>
        <begin position="246"/>
        <end position="267"/>
    </location>
</feature>
<reference evidence="10 11" key="1">
    <citation type="submission" date="2021-07" db="EMBL/GenBank/DDBJ databases">
        <title>Actinomadura sp. PM05-2 isolated from lichen.</title>
        <authorList>
            <person name="Somphong A."/>
            <person name="Phongsopitanun W."/>
            <person name="Tanasupawat S."/>
            <person name="Peongsungnone V."/>
        </authorList>
    </citation>
    <scope>NUCLEOTIDE SEQUENCE [LARGE SCALE GENOMIC DNA]</scope>
    <source>
        <strain evidence="10 11">PM05-2</strain>
    </source>
</reference>
<dbReference type="InterPro" id="IPR003593">
    <property type="entry name" value="AAA+_ATPase"/>
</dbReference>
<evidence type="ECO:0000256" key="3">
    <source>
        <dbReference type="ARBA" id="ARBA00022741"/>
    </source>
</evidence>
<dbReference type="InterPro" id="IPR003439">
    <property type="entry name" value="ABC_transporter-like_ATP-bd"/>
</dbReference>
<dbReference type="PROSITE" id="PS50893">
    <property type="entry name" value="ABC_TRANSPORTER_2"/>
    <property type="match status" value="1"/>
</dbReference>
<keyword evidence="5 7" id="KW-1133">Transmembrane helix</keyword>
<dbReference type="PROSITE" id="PS00211">
    <property type="entry name" value="ABC_TRANSPORTER_1"/>
    <property type="match status" value="1"/>
</dbReference>
<dbReference type="InterPro" id="IPR011527">
    <property type="entry name" value="ABC1_TM_dom"/>
</dbReference>
<feature type="transmembrane region" description="Helical" evidence="7">
    <location>
        <begin position="21"/>
        <end position="40"/>
    </location>
</feature>
<name>A0ABS7FTG9_9ACTN</name>
<protein>
    <submittedName>
        <fullName evidence="10">ABC transporter ATP-binding protein/permease</fullName>
    </submittedName>
</protein>
<sequence>MARRRGARREVVRALTADPRLLARLAGWSVLEAAPALLLGQAVARAIGDGFAAGRPWTGAAWLAVLGAVWVAAAYGARQVVLAVAAMVEPFRERLTARVVAGTIRSAAAAGRPPGSAAVARSTLQVELARDALAAVVMVVRGFLFTAVSVVAGLLALEPRLLPVVLPPFAAGLALFALSLPALARRQRAYLLADERTAAATGDVAAGLRDITACGAEDRAEAAAGRAVAAQAAAGRRLARVTALRTAVLAVGAWAPVLALLAAVPWLRDHGVGPAVVVGALAYLTQSLIPAFTGLVEGLGVSAVRLGVALGRIAETAGPVQRHALPPISAGGDVPHVLLHGVTYAYGPHAAPVVDGLDLTVPAGGHLAVVGPSGIGKSTLAALITGTRRPGAGLVLVGGVPADRLDPAERVLIPQEAYVFAGTLRANLCYHGPPSVPVEEALAAVGADALADRLGGPDAEIDPRALSAGERQLVALARAYLSPARLVVLDEATCHLDPAAEARAEEAFARRPGTLIVIAHRISSARRARAVLLMDGTDVRSGTHDALVATAPLYADLAGHRPPPGRDPEREHAR</sequence>
<evidence type="ECO:0000259" key="8">
    <source>
        <dbReference type="PROSITE" id="PS50893"/>
    </source>
</evidence>
<dbReference type="Gene3D" id="3.40.50.300">
    <property type="entry name" value="P-loop containing nucleotide triphosphate hydrolases"/>
    <property type="match status" value="1"/>
</dbReference>
<comment type="subcellular location">
    <subcellularLocation>
        <location evidence="1">Cell membrane</location>
        <topology evidence="1">Multi-pass membrane protein</topology>
    </subcellularLocation>
</comment>
<feature type="domain" description="ABC transmembrane type-1" evidence="9">
    <location>
        <begin position="25"/>
        <end position="290"/>
    </location>
</feature>
<dbReference type="RefSeq" id="WP_220166925.1">
    <property type="nucleotide sequence ID" value="NZ_JAIBOA010000008.1"/>
</dbReference>